<proteinExistence type="predicted"/>
<evidence type="ECO:0000256" key="1">
    <source>
        <dbReference type="ARBA" id="ARBA00022679"/>
    </source>
</evidence>
<keyword evidence="3" id="KW-1185">Reference proteome</keyword>
<protein>
    <submittedName>
        <fullName evidence="2">CoA transferase</fullName>
    </submittedName>
</protein>
<dbReference type="Gene3D" id="3.30.1540.10">
    <property type="entry name" value="formyl-coa transferase, domain 3"/>
    <property type="match status" value="1"/>
</dbReference>
<dbReference type="InterPro" id="IPR023606">
    <property type="entry name" value="CoA-Trfase_III_dom_1_sf"/>
</dbReference>
<organism evidence="2 3">
    <name type="scientific">Azospirillum doebereinerae</name>
    <dbReference type="NCBI Taxonomy" id="92933"/>
    <lineage>
        <taxon>Bacteria</taxon>
        <taxon>Pseudomonadati</taxon>
        <taxon>Pseudomonadota</taxon>
        <taxon>Alphaproteobacteria</taxon>
        <taxon>Rhodospirillales</taxon>
        <taxon>Azospirillaceae</taxon>
        <taxon>Azospirillum</taxon>
    </lineage>
</organism>
<name>A0A3S0WZW0_9PROT</name>
<dbReference type="Proteomes" id="UP000280346">
    <property type="component" value="Unassembled WGS sequence"/>
</dbReference>
<dbReference type="GO" id="GO:0008410">
    <property type="term" value="F:CoA-transferase activity"/>
    <property type="evidence" value="ECO:0007669"/>
    <property type="project" value="TreeGrafter"/>
</dbReference>
<reference evidence="2 3" key="1">
    <citation type="submission" date="2018-12" db="EMBL/GenBank/DDBJ databases">
        <authorList>
            <person name="Yang Y."/>
        </authorList>
    </citation>
    <scope>NUCLEOTIDE SEQUENCE [LARGE SCALE GENOMIC DNA]</scope>
    <source>
        <strain evidence="2 3">GSF71</strain>
    </source>
</reference>
<evidence type="ECO:0000313" key="3">
    <source>
        <dbReference type="Proteomes" id="UP000280346"/>
    </source>
</evidence>
<evidence type="ECO:0000313" key="2">
    <source>
        <dbReference type="EMBL" id="RUQ72191.1"/>
    </source>
</evidence>
<dbReference type="PANTHER" id="PTHR48207:SF3">
    <property type="entry name" value="SUCCINATE--HYDROXYMETHYLGLUTARATE COA-TRANSFERASE"/>
    <property type="match status" value="1"/>
</dbReference>
<dbReference type="OrthoDB" id="9781472at2"/>
<dbReference type="SUPFAM" id="SSF89796">
    <property type="entry name" value="CoA-transferase family III (CaiB/BaiF)"/>
    <property type="match status" value="1"/>
</dbReference>
<dbReference type="PANTHER" id="PTHR48207">
    <property type="entry name" value="SUCCINATE--HYDROXYMETHYLGLUTARATE COA-TRANSFERASE"/>
    <property type="match status" value="1"/>
</dbReference>
<gene>
    <name evidence="2" type="ORF">EJ913_11610</name>
</gene>
<dbReference type="AlphaFoldDB" id="A0A3S0WZW0"/>
<dbReference type="Pfam" id="PF02515">
    <property type="entry name" value="CoA_transf_3"/>
    <property type="match status" value="1"/>
</dbReference>
<dbReference type="Gene3D" id="3.40.50.10540">
    <property type="entry name" value="Crotonobetainyl-coa:carnitine coa-transferase, domain 1"/>
    <property type="match status" value="1"/>
</dbReference>
<comment type="caution">
    <text evidence="2">The sequence shown here is derived from an EMBL/GenBank/DDBJ whole genome shotgun (WGS) entry which is preliminary data.</text>
</comment>
<sequence length="396" mass="43027">MKQETPLPLEGIVVVAFEHAVAAPIATRHLADLGAEVIKIERKEGDFARDYDSWVLDQSTYFVWLNRGKRSLTLDVKNPASRDILERLLARADILIQNLAPGAATRLGLGYDDLSERFPRLIVCDISGYGDEGPYAGKKAYDLLIQAESGLVSITGTPETQARCGLSIGDVSTGMYAYSGCLAALVRRGVTGKGGRVQVAMLDALTEWMSNSLYRVGYGGGQPPRMLMGHPVVVPYGAYAVGDGTQVILAVQNEREWKTFCEKVLDRPDLVKDPRYASNNDRVAHRDAIKRLIEEHFAGMTALDAVALLDRADIANARINDIEAVWNHPQIAARDRWREVGTENGPIRALLPPVQLDGPEAAMGDVPRIGQHTGDVLGQLGFSAAQIEGFRAAGAV</sequence>
<dbReference type="EMBL" id="RZIJ01000007">
    <property type="protein sequence ID" value="RUQ72191.1"/>
    <property type="molecule type" value="Genomic_DNA"/>
</dbReference>
<keyword evidence="1 2" id="KW-0808">Transferase</keyword>
<dbReference type="InterPro" id="IPR003673">
    <property type="entry name" value="CoA-Trfase_fam_III"/>
</dbReference>
<dbReference type="InterPro" id="IPR044855">
    <property type="entry name" value="CoA-Trfase_III_dom3_sf"/>
</dbReference>
<accession>A0A3S0WZW0</accession>
<dbReference type="InterPro" id="IPR050483">
    <property type="entry name" value="CoA-transferase_III_domain"/>
</dbReference>